<organism evidence="1 2">
    <name type="scientific">Armillaria borealis</name>
    <dbReference type="NCBI Taxonomy" id="47425"/>
    <lineage>
        <taxon>Eukaryota</taxon>
        <taxon>Fungi</taxon>
        <taxon>Dikarya</taxon>
        <taxon>Basidiomycota</taxon>
        <taxon>Agaricomycotina</taxon>
        <taxon>Agaricomycetes</taxon>
        <taxon>Agaricomycetidae</taxon>
        <taxon>Agaricales</taxon>
        <taxon>Marasmiineae</taxon>
        <taxon>Physalacriaceae</taxon>
        <taxon>Armillaria</taxon>
    </lineage>
</organism>
<evidence type="ECO:0000313" key="2">
    <source>
        <dbReference type="Proteomes" id="UP001175226"/>
    </source>
</evidence>
<dbReference type="Proteomes" id="UP001175226">
    <property type="component" value="Unassembled WGS sequence"/>
</dbReference>
<keyword evidence="2" id="KW-1185">Reference proteome</keyword>
<dbReference type="AlphaFoldDB" id="A0AA39IW41"/>
<proteinExistence type="predicted"/>
<evidence type="ECO:0008006" key="3">
    <source>
        <dbReference type="Google" id="ProtNLM"/>
    </source>
</evidence>
<sequence>MKQLDHDIDVFVRPRHPNIAQVFGVCRSPNLPAIIFHGSMRVPVSEYLDNIPAQDFIPFYVKFLRDIQSVSDHLAENYAPGNPIDRDLTGAYINEHGRLLVGNTISILRAGTVPHCLEIYLRSSVQISKSWIAQASHLNTSLRSRGYADEDGLYQICEHPYF</sequence>
<evidence type="ECO:0000313" key="1">
    <source>
        <dbReference type="EMBL" id="KAK0430829.1"/>
    </source>
</evidence>
<reference evidence="1" key="1">
    <citation type="submission" date="2023-06" db="EMBL/GenBank/DDBJ databases">
        <authorList>
            <consortium name="Lawrence Berkeley National Laboratory"/>
            <person name="Ahrendt S."/>
            <person name="Sahu N."/>
            <person name="Indic B."/>
            <person name="Wong-Bajracharya J."/>
            <person name="Merenyi Z."/>
            <person name="Ke H.-M."/>
            <person name="Monk M."/>
            <person name="Kocsube S."/>
            <person name="Drula E."/>
            <person name="Lipzen A."/>
            <person name="Balint B."/>
            <person name="Henrissat B."/>
            <person name="Andreopoulos B."/>
            <person name="Martin F.M."/>
            <person name="Harder C.B."/>
            <person name="Rigling D."/>
            <person name="Ford K.L."/>
            <person name="Foster G.D."/>
            <person name="Pangilinan J."/>
            <person name="Papanicolaou A."/>
            <person name="Barry K."/>
            <person name="LaButti K."/>
            <person name="Viragh M."/>
            <person name="Koriabine M."/>
            <person name="Yan M."/>
            <person name="Riley R."/>
            <person name="Champramary S."/>
            <person name="Plett K.L."/>
            <person name="Tsai I.J."/>
            <person name="Slot J."/>
            <person name="Sipos G."/>
            <person name="Plett J."/>
            <person name="Nagy L.G."/>
            <person name="Grigoriev I.V."/>
        </authorList>
    </citation>
    <scope>NUCLEOTIDE SEQUENCE</scope>
    <source>
        <strain evidence="1">FPL87.14</strain>
    </source>
</reference>
<dbReference type="EMBL" id="JAUEPT010000132">
    <property type="protein sequence ID" value="KAK0430829.1"/>
    <property type="molecule type" value="Genomic_DNA"/>
</dbReference>
<gene>
    <name evidence="1" type="ORF">EV421DRAFT_240958</name>
</gene>
<name>A0AA39IW41_9AGAR</name>
<comment type="caution">
    <text evidence="1">The sequence shown here is derived from an EMBL/GenBank/DDBJ whole genome shotgun (WGS) entry which is preliminary data.</text>
</comment>
<accession>A0AA39IW41</accession>
<protein>
    <recommendedName>
        <fullName evidence="3">Protein kinase domain-containing protein</fullName>
    </recommendedName>
</protein>